<dbReference type="Gene3D" id="2.130.10.130">
    <property type="entry name" value="Integrin alpha, N-terminal"/>
    <property type="match status" value="1"/>
</dbReference>
<evidence type="ECO:0008006" key="4">
    <source>
        <dbReference type="Google" id="ProtNLM"/>
    </source>
</evidence>
<proteinExistence type="predicted"/>
<dbReference type="Proteomes" id="UP000175669">
    <property type="component" value="Unassembled WGS sequence"/>
</dbReference>
<dbReference type="STRING" id="1524254.PHACT_04765"/>
<dbReference type="Pfam" id="PF13517">
    <property type="entry name" value="FG-GAP_3"/>
    <property type="match status" value="1"/>
</dbReference>
<keyword evidence="3" id="KW-1185">Reference proteome</keyword>
<comment type="caution">
    <text evidence="2">The sequence shown here is derived from an EMBL/GenBank/DDBJ whole genome shotgun (WGS) entry which is preliminary data.</text>
</comment>
<dbReference type="InterPro" id="IPR028994">
    <property type="entry name" value="Integrin_alpha_N"/>
</dbReference>
<dbReference type="PANTHER" id="PTHR46580:SF4">
    <property type="entry name" value="ATP_GTP-BINDING PROTEIN"/>
    <property type="match status" value="1"/>
</dbReference>
<dbReference type="SUPFAM" id="SSF69318">
    <property type="entry name" value="Integrin alpha N-terminal domain"/>
    <property type="match status" value="2"/>
</dbReference>
<name>A0A1E8CJ77_9GAMM</name>
<sequence>MRRRSQTLSALALKAGFVLTGFVLSGPNVLAQQTSGQINYIASEMPAPEWPNQVAMADLNGDGREDLILPQWTPGAGRQLLVFLQQSNNRFLAQPSSYIAIVPEIVAVSFADIRPEPGTELLLFTGTSVFSLSSAIDGYSGNIRRLFDWPLIAAIPDRRGIEFLPPPVDVTGDGHIDLLLPGPEDYGVFEGGPDEQFNLKHRFSTVNADLAPSELPNSGGRFSTQVQFNRQDGLVVRINARPNTAFENFLDAASNDDSRVLLDRSVWQPPAVFSAITGPDSNDIVYLNIGNDLRGQINVLSGNNAGTFNTLPDWQGPIDMEGEIRLQDINGDGISDVMRVVEENNDWTVYFYLNRDGRYTFDQPDQVMRFSGYDLQVDVSDILNDGHPVLSVSFYTIPVVNAIRNTSIVRTQLLYGNNRNRDQYRFNSRPDFSLEERFSASSIRGLSSPIILNTDLDGDGHKDALALNSDGTLTATSINNSLQFASEPFWQYVPQRTITGFSVQDLNKDGRPDLLLNHSNTITALVSSP</sequence>
<dbReference type="InterPro" id="IPR013517">
    <property type="entry name" value="FG-GAP"/>
</dbReference>
<dbReference type="AlphaFoldDB" id="A0A1E8CJ77"/>
<accession>A0A1E8CJ77</accession>
<keyword evidence="1" id="KW-0732">Signal</keyword>
<gene>
    <name evidence="2" type="ORF">PHACT_04765</name>
</gene>
<protein>
    <recommendedName>
        <fullName evidence="4">VCBS repeat-containing protein</fullName>
    </recommendedName>
</protein>
<organism evidence="2 3">
    <name type="scientific">Pseudohongiella acticola</name>
    <dbReference type="NCBI Taxonomy" id="1524254"/>
    <lineage>
        <taxon>Bacteria</taxon>
        <taxon>Pseudomonadati</taxon>
        <taxon>Pseudomonadota</taxon>
        <taxon>Gammaproteobacteria</taxon>
        <taxon>Pseudomonadales</taxon>
        <taxon>Pseudohongiellaceae</taxon>
        <taxon>Pseudohongiella</taxon>
    </lineage>
</organism>
<reference evidence="3" key="1">
    <citation type="submission" date="2016-07" db="EMBL/GenBank/DDBJ databases">
        <authorList>
            <person name="Florea S."/>
            <person name="Webb J.S."/>
            <person name="Jaromczyk J."/>
            <person name="Schardl C.L."/>
        </authorList>
    </citation>
    <scope>NUCLEOTIDE SEQUENCE [LARGE SCALE GENOMIC DNA]</scope>
    <source>
        <strain evidence="3">KCTC 42131</strain>
    </source>
</reference>
<evidence type="ECO:0000256" key="1">
    <source>
        <dbReference type="ARBA" id="ARBA00022729"/>
    </source>
</evidence>
<dbReference type="PANTHER" id="PTHR46580">
    <property type="entry name" value="SENSOR KINASE-RELATED"/>
    <property type="match status" value="1"/>
</dbReference>
<evidence type="ECO:0000313" key="3">
    <source>
        <dbReference type="Proteomes" id="UP000175669"/>
    </source>
</evidence>
<evidence type="ECO:0000313" key="2">
    <source>
        <dbReference type="EMBL" id="OFE12531.1"/>
    </source>
</evidence>
<dbReference type="EMBL" id="MASR01000001">
    <property type="protein sequence ID" value="OFE12531.1"/>
    <property type="molecule type" value="Genomic_DNA"/>
</dbReference>